<dbReference type="GO" id="GO:0005886">
    <property type="term" value="C:plasma membrane"/>
    <property type="evidence" value="ECO:0007669"/>
    <property type="project" value="TreeGrafter"/>
</dbReference>
<dbReference type="InterPro" id="IPR003593">
    <property type="entry name" value="AAA+_ATPase"/>
</dbReference>
<feature type="binding site" evidence="8">
    <location>
        <position position="184"/>
    </location>
    <ligand>
        <name>ATP</name>
        <dbReference type="ChEBI" id="CHEBI:30616"/>
    </ligand>
</feature>
<comment type="subunit">
    <text evidence="8">Oligomerizes as a right-handed, spiral filament on DNA at oriC.</text>
</comment>
<feature type="domain" description="Chromosomal replication initiator DnaA C-terminal" evidence="14">
    <location>
        <begin position="382"/>
        <end position="451"/>
    </location>
</feature>
<evidence type="ECO:0000256" key="2">
    <source>
        <dbReference type="ARBA" id="ARBA00022490"/>
    </source>
</evidence>
<dbReference type="InterPro" id="IPR013159">
    <property type="entry name" value="DnaA_C"/>
</dbReference>
<dbReference type="InterPro" id="IPR038454">
    <property type="entry name" value="DnaA_N_sf"/>
</dbReference>
<dbReference type="PROSITE" id="PS01008">
    <property type="entry name" value="DNAA"/>
    <property type="match status" value="1"/>
</dbReference>
<protein>
    <recommendedName>
        <fullName evidence="8 9">Chromosomal replication initiator protein DnaA</fullName>
    </recommendedName>
</protein>
<dbReference type="Gene3D" id="3.40.50.300">
    <property type="entry name" value="P-loop containing nucleotide triphosphate hydrolases"/>
    <property type="match status" value="1"/>
</dbReference>
<dbReference type="SMART" id="SM00382">
    <property type="entry name" value="AAA"/>
    <property type="match status" value="1"/>
</dbReference>
<reference evidence="15 16" key="1">
    <citation type="submission" date="2015-01" db="EMBL/GenBank/DDBJ databases">
        <title>Lifestyle Evolution in Cyanobacterial Symbionts of Sponges.</title>
        <authorList>
            <person name="Burgsdorf I."/>
            <person name="Slaby B.M."/>
            <person name="Handley K.M."/>
            <person name="Haber M."/>
            <person name="Blom J."/>
            <person name="Marshall C.W."/>
            <person name="Gilbert J.A."/>
            <person name="Hentschel U."/>
            <person name="Steindler L."/>
        </authorList>
    </citation>
    <scope>NUCLEOTIDE SEQUENCE [LARGE SCALE GENOMIC DNA]</scope>
    <source>
        <strain evidence="15">142</strain>
    </source>
</reference>
<dbReference type="Gene3D" id="1.10.8.60">
    <property type="match status" value="1"/>
</dbReference>
<feature type="binding site" evidence="8">
    <location>
        <position position="186"/>
    </location>
    <ligand>
        <name>ATP</name>
        <dbReference type="ChEBI" id="CHEBI:30616"/>
    </ligand>
</feature>
<dbReference type="Gene3D" id="3.30.300.180">
    <property type="match status" value="1"/>
</dbReference>
<evidence type="ECO:0000256" key="1">
    <source>
        <dbReference type="ARBA" id="ARBA00006583"/>
    </source>
</evidence>
<comment type="subcellular location">
    <subcellularLocation>
        <location evidence="8">Cytoplasm</location>
    </subcellularLocation>
</comment>
<dbReference type="PANTHER" id="PTHR30050">
    <property type="entry name" value="CHROMOSOMAL REPLICATION INITIATOR PROTEIN DNAA"/>
    <property type="match status" value="1"/>
</dbReference>
<name>A0A6N3X4D7_9SYNE</name>
<comment type="domain">
    <text evidence="8">Domain I is involved in oligomerization and binding regulators, domain II is flexibile and of varying length in different bacteria, domain III forms the AAA+ region, while domain IV binds dsDNA.</text>
</comment>
<comment type="similarity">
    <text evidence="1 8 11">Belongs to the DnaA family.</text>
</comment>
<dbReference type="EMBL" id="JXUO01000120">
    <property type="protein sequence ID" value="KKZ14841.1"/>
    <property type="molecule type" value="Genomic_DNA"/>
</dbReference>
<dbReference type="InterPro" id="IPR013317">
    <property type="entry name" value="DnaA_dom"/>
</dbReference>
<evidence type="ECO:0000256" key="11">
    <source>
        <dbReference type="RuleBase" id="RU004227"/>
    </source>
</evidence>
<dbReference type="InterPro" id="IPR001957">
    <property type="entry name" value="Chromosome_initiator_DnaA"/>
</dbReference>
<dbReference type="InterPro" id="IPR020591">
    <property type="entry name" value="Chromosome_initiator_DnaA-like"/>
</dbReference>
<dbReference type="PANTHER" id="PTHR30050:SF2">
    <property type="entry name" value="CHROMOSOMAL REPLICATION INITIATOR PROTEIN DNAA"/>
    <property type="match status" value="1"/>
</dbReference>
<dbReference type="SMART" id="SM00760">
    <property type="entry name" value="Bac_DnaA_C"/>
    <property type="match status" value="1"/>
</dbReference>
<dbReference type="CDD" id="cd06571">
    <property type="entry name" value="Bac_DnaA_C"/>
    <property type="match status" value="1"/>
</dbReference>
<dbReference type="PRINTS" id="PR00051">
    <property type="entry name" value="DNAA"/>
</dbReference>
<dbReference type="HAMAP" id="MF_00377">
    <property type="entry name" value="DnaA_bact"/>
    <property type="match status" value="1"/>
</dbReference>
<keyword evidence="4 8" id="KW-0547">Nucleotide-binding</keyword>
<dbReference type="GO" id="GO:0006275">
    <property type="term" value="P:regulation of DNA replication"/>
    <property type="evidence" value="ECO:0007669"/>
    <property type="project" value="UniProtKB-UniRule"/>
</dbReference>
<keyword evidence="3 8" id="KW-0235">DNA replication</keyword>
<keyword evidence="6 8" id="KW-0446">Lipid-binding</keyword>
<dbReference type="GO" id="GO:0006270">
    <property type="term" value="P:DNA replication initiation"/>
    <property type="evidence" value="ECO:0007669"/>
    <property type="project" value="UniProtKB-UniRule"/>
</dbReference>
<accession>A0A6N3X4D7</accession>
<keyword evidence="7 8" id="KW-0238">DNA-binding</keyword>
<evidence type="ECO:0000256" key="4">
    <source>
        <dbReference type="ARBA" id="ARBA00022741"/>
    </source>
</evidence>
<evidence type="ECO:0000256" key="12">
    <source>
        <dbReference type="SAM" id="MobiDB-lite"/>
    </source>
</evidence>
<dbReference type="CDD" id="cd00009">
    <property type="entry name" value="AAA"/>
    <property type="match status" value="1"/>
</dbReference>
<comment type="function">
    <text evidence="8 10">Plays an essential role in the initiation and regulation of chromosomal replication. ATP-DnaA binds to the origin of replication (oriC) to initiate formation of the DNA replication initiation complex once per cell cycle. Binds the DnaA box (a 9 base pair repeat at the origin) and separates the double-stranded (ds)DNA. Forms a right-handed helical filament on oriC DNA; dsDNA binds to the exterior of the filament while single-stranded (ss)DNA is stabiized in the filament's interior. The ATP-DnaA-oriC complex binds and stabilizes one strand of the AT-rich DNA unwinding element (DUE), permitting loading of DNA polymerase. After initiation quickly degrades to an ADP-DnaA complex that is not apt for DNA replication. Binds acidic phospholipids.</text>
</comment>
<evidence type="ECO:0000259" key="13">
    <source>
        <dbReference type="SMART" id="SM00382"/>
    </source>
</evidence>
<proteinExistence type="inferred from homology"/>
<evidence type="ECO:0000256" key="3">
    <source>
        <dbReference type="ARBA" id="ARBA00022705"/>
    </source>
</evidence>
<feature type="region of interest" description="Disordered" evidence="12">
    <location>
        <begin position="81"/>
        <end position="122"/>
    </location>
</feature>
<dbReference type="InterPro" id="IPR018312">
    <property type="entry name" value="Chromosome_initiator_DnaA_CS"/>
</dbReference>
<evidence type="ECO:0000313" key="16">
    <source>
        <dbReference type="Proteomes" id="UP000035054"/>
    </source>
</evidence>
<dbReference type="GO" id="GO:0005524">
    <property type="term" value="F:ATP binding"/>
    <property type="evidence" value="ECO:0007669"/>
    <property type="project" value="UniProtKB-UniRule"/>
</dbReference>
<dbReference type="GO" id="GO:0003688">
    <property type="term" value="F:DNA replication origin binding"/>
    <property type="evidence" value="ECO:0007669"/>
    <property type="project" value="UniProtKB-UniRule"/>
</dbReference>
<dbReference type="Pfam" id="PF11638">
    <property type="entry name" value="DnaA_N"/>
    <property type="match status" value="1"/>
</dbReference>
<feature type="region of interest" description="Domain I, interacts with DnaA modulators" evidence="8">
    <location>
        <begin position="1"/>
        <end position="84"/>
    </location>
</feature>
<evidence type="ECO:0000256" key="9">
    <source>
        <dbReference type="NCBIfam" id="TIGR00362"/>
    </source>
</evidence>
<evidence type="ECO:0000256" key="6">
    <source>
        <dbReference type="ARBA" id="ARBA00023121"/>
    </source>
</evidence>
<dbReference type="GO" id="GO:0008289">
    <property type="term" value="F:lipid binding"/>
    <property type="evidence" value="ECO:0007669"/>
    <property type="project" value="UniProtKB-KW"/>
</dbReference>
<comment type="caution">
    <text evidence="8">Lacks conserved residue(s) required for the propagation of feature annotation.</text>
</comment>
<organism evidence="15 16">
    <name type="scientific">Candidatus Synechococcus spongiarum 142</name>
    <dbReference type="NCBI Taxonomy" id="1608213"/>
    <lineage>
        <taxon>Bacteria</taxon>
        <taxon>Bacillati</taxon>
        <taxon>Cyanobacteriota</taxon>
        <taxon>Cyanophyceae</taxon>
        <taxon>Synechococcales</taxon>
        <taxon>Synechococcaceae</taxon>
        <taxon>Synechococcus</taxon>
    </lineage>
</organism>
<keyword evidence="2 8" id="KW-0963">Cytoplasm</keyword>
<dbReference type="InterPro" id="IPR027417">
    <property type="entry name" value="P-loop_NTPase"/>
</dbReference>
<dbReference type="Pfam" id="PF08299">
    <property type="entry name" value="Bac_DnaA_C"/>
    <property type="match status" value="1"/>
</dbReference>
<evidence type="ECO:0000259" key="14">
    <source>
        <dbReference type="SMART" id="SM00760"/>
    </source>
</evidence>
<feature type="region of interest" description="Domain III, AAA+ region" evidence="8">
    <location>
        <begin position="140"/>
        <end position="356"/>
    </location>
</feature>
<dbReference type="GO" id="GO:0005737">
    <property type="term" value="C:cytoplasm"/>
    <property type="evidence" value="ECO:0007669"/>
    <property type="project" value="UniProtKB-SubCell"/>
</dbReference>
<feature type="binding site" evidence="8">
    <location>
        <position position="188"/>
    </location>
    <ligand>
        <name>ATP</name>
        <dbReference type="ChEBI" id="CHEBI:30616"/>
    </ligand>
</feature>
<evidence type="ECO:0000256" key="5">
    <source>
        <dbReference type="ARBA" id="ARBA00022840"/>
    </source>
</evidence>
<dbReference type="NCBIfam" id="TIGR00362">
    <property type="entry name" value="DnaA"/>
    <property type="match status" value="1"/>
</dbReference>
<evidence type="ECO:0000256" key="7">
    <source>
        <dbReference type="ARBA" id="ARBA00023125"/>
    </source>
</evidence>
<evidence type="ECO:0000256" key="10">
    <source>
        <dbReference type="RuleBase" id="RU000577"/>
    </source>
</evidence>
<dbReference type="Gene3D" id="1.10.1750.10">
    <property type="match status" value="1"/>
</dbReference>
<evidence type="ECO:0000256" key="8">
    <source>
        <dbReference type="HAMAP-Rule" id="MF_00377"/>
    </source>
</evidence>
<evidence type="ECO:0000313" key="15">
    <source>
        <dbReference type="EMBL" id="KKZ14841.1"/>
    </source>
</evidence>
<dbReference type="InterPro" id="IPR010921">
    <property type="entry name" value="Trp_repressor/repl_initiator"/>
</dbReference>
<dbReference type="InterPro" id="IPR024633">
    <property type="entry name" value="DnaA_N_dom"/>
</dbReference>
<feature type="domain" description="AAA+ ATPase" evidence="13">
    <location>
        <begin position="173"/>
        <end position="307"/>
    </location>
</feature>
<dbReference type="Proteomes" id="UP000035054">
    <property type="component" value="Unassembled WGS sequence"/>
</dbReference>
<comment type="caution">
    <text evidence="15">The sequence shown here is derived from an EMBL/GenBank/DDBJ whole genome shotgun (WGS) entry which is preliminary data.</text>
</comment>
<dbReference type="FunFam" id="3.40.50.300:FF:000668">
    <property type="entry name" value="Chromosomal replication initiator protein DnaA"/>
    <property type="match status" value="1"/>
</dbReference>
<keyword evidence="5 8" id="KW-0067">ATP-binding</keyword>
<dbReference type="AlphaFoldDB" id="A0A6N3X4D7"/>
<dbReference type="SUPFAM" id="SSF48295">
    <property type="entry name" value="TrpR-like"/>
    <property type="match status" value="1"/>
</dbReference>
<feature type="region of interest" description="Domain IV, binds dsDNA" evidence="8">
    <location>
        <begin position="357"/>
        <end position="479"/>
    </location>
</feature>
<dbReference type="SUPFAM" id="SSF52540">
    <property type="entry name" value="P-loop containing nucleoside triphosphate hydrolases"/>
    <property type="match status" value="1"/>
</dbReference>
<dbReference type="Pfam" id="PF00308">
    <property type="entry name" value="Bac_DnaA"/>
    <property type="match status" value="1"/>
</dbReference>
<gene>
    <name evidence="8" type="primary">dnaA</name>
    <name evidence="15" type="ORF">TH68_03700</name>
</gene>
<sequence length="479" mass="53573">MDKNKSGAELWRDVCHELQKNLSKPSYATWINPVGGARFDGKCLELFAHNPFAANWLRKNYQDLIRQLASGIAEQPVQVRINDAPPSNQPASKDSVSDTPSPDLPSPDPPNADSLKADPAHQAVAVSSPTSCRHLINGRGLNPHYLFSRFVVGGNSHMAHAACMAVARSTSERFNPLFLFGNVGLGKTHLMQAIGHQRLQVKPKDRVVYVTTEQFTNELITAIRKDRTQSFREDYRQADLVLVDDIQFLQGKEYTQEEFFHTFNWLHESGRQVVLASDRPPGQICDLQKRLISRFSMGLVADIQSPDLETRMAILHKKADQDKVELPEELIYYIACNFTSNIRELEGALTRAVAYCSITSQPLNAKTVAPILNMSAGSAQVNPKRIIESVAQVFAVQAEDLRGSSRKRIVSQARQMAMYLLRQYTSLSLSKIGQCFGRKDHATVLYAVRRISKILDNDPEMAQQMAKVRNLLGAWKGTS</sequence>
<feature type="binding site" evidence="8">
    <location>
        <position position="187"/>
    </location>
    <ligand>
        <name>ATP</name>
        <dbReference type="ChEBI" id="CHEBI:30616"/>
    </ligand>
</feature>